<gene>
    <name evidence="6" type="ORF">GCM10011494_01550</name>
</gene>
<comment type="caution">
    <text evidence="6">The sequence shown here is derived from an EMBL/GenBank/DDBJ whole genome shotgun (WGS) entry which is preliminary data.</text>
</comment>
<organism evidence="6 7">
    <name type="scientific">Novosphingobium endophyticum</name>
    <dbReference type="NCBI Taxonomy" id="1955250"/>
    <lineage>
        <taxon>Bacteria</taxon>
        <taxon>Pseudomonadati</taxon>
        <taxon>Pseudomonadota</taxon>
        <taxon>Alphaproteobacteria</taxon>
        <taxon>Sphingomonadales</taxon>
        <taxon>Sphingomonadaceae</taxon>
        <taxon>Novosphingobium</taxon>
    </lineage>
</organism>
<keyword evidence="3 5" id="KW-1133">Transmembrane helix</keyword>
<comment type="subcellular location">
    <subcellularLocation>
        <location evidence="1">Membrane</location>
    </subcellularLocation>
</comment>
<evidence type="ECO:0008006" key="8">
    <source>
        <dbReference type="Google" id="ProtNLM"/>
    </source>
</evidence>
<feature type="transmembrane region" description="Helical" evidence="5">
    <location>
        <begin position="106"/>
        <end position="127"/>
    </location>
</feature>
<dbReference type="Gene3D" id="1.20.120.550">
    <property type="entry name" value="Membrane associated eicosanoid/glutathione metabolism-like domain"/>
    <property type="match status" value="1"/>
</dbReference>
<keyword evidence="4 5" id="KW-0472">Membrane</keyword>
<dbReference type="EMBL" id="BMHK01000001">
    <property type="protein sequence ID" value="GGB86922.1"/>
    <property type="molecule type" value="Genomic_DNA"/>
</dbReference>
<dbReference type="GO" id="GO:0016020">
    <property type="term" value="C:membrane"/>
    <property type="evidence" value="ECO:0007669"/>
    <property type="project" value="UniProtKB-SubCell"/>
</dbReference>
<reference evidence="6" key="2">
    <citation type="submission" date="2020-09" db="EMBL/GenBank/DDBJ databases">
        <authorList>
            <person name="Sun Q."/>
            <person name="Zhou Y."/>
        </authorList>
    </citation>
    <scope>NUCLEOTIDE SEQUENCE</scope>
    <source>
        <strain evidence="6">CGMCC 1.15095</strain>
    </source>
</reference>
<evidence type="ECO:0000256" key="4">
    <source>
        <dbReference type="ARBA" id="ARBA00023136"/>
    </source>
</evidence>
<proteinExistence type="predicted"/>
<reference evidence="6" key="1">
    <citation type="journal article" date="2014" name="Int. J. Syst. Evol. Microbiol.">
        <title>Complete genome sequence of Corynebacterium casei LMG S-19264T (=DSM 44701T), isolated from a smear-ripened cheese.</title>
        <authorList>
            <consortium name="US DOE Joint Genome Institute (JGI-PGF)"/>
            <person name="Walter F."/>
            <person name="Albersmeier A."/>
            <person name="Kalinowski J."/>
            <person name="Ruckert C."/>
        </authorList>
    </citation>
    <scope>NUCLEOTIDE SEQUENCE</scope>
    <source>
        <strain evidence="6">CGMCC 1.15095</strain>
    </source>
</reference>
<dbReference type="SUPFAM" id="SSF161084">
    <property type="entry name" value="MAPEG domain-like"/>
    <property type="match status" value="1"/>
</dbReference>
<sequence>MILQTTLSLAAAAALIHFWLFVRVTQRRFAVKAVHGDGGDEHLFRRIRAHSNFIENAPLFLILVGVIEMTGKGGTWLAIAGAVFMLARVSHAFGMENAGANILRGAGMLVTLLLEIGLAAVAVLIALGQI</sequence>
<protein>
    <recommendedName>
        <fullName evidence="8">MAPEG family protein</fullName>
    </recommendedName>
</protein>
<keyword evidence="2 5" id="KW-0812">Transmembrane</keyword>
<dbReference type="InterPro" id="IPR023352">
    <property type="entry name" value="MAPEG-like_dom_sf"/>
</dbReference>
<dbReference type="InterPro" id="IPR001129">
    <property type="entry name" value="Membr-assoc_MAPEG"/>
</dbReference>
<evidence type="ECO:0000313" key="7">
    <source>
        <dbReference type="Proteomes" id="UP000608154"/>
    </source>
</evidence>
<dbReference type="Pfam" id="PF01124">
    <property type="entry name" value="MAPEG"/>
    <property type="match status" value="1"/>
</dbReference>
<name>A0A916TP12_9SPHN</name>
<dbReference type="PANTHER" id="PTHR35814">
    <property type="match status" value="1"/>
</dbReference>
<dbReference type="RefSeq" id="WP_188767242.1">
    <property type="nucleotide sequence ID" value="NZ_BMHK01000001.1"/>
</dbReference>
<evidence type="ECO:0000313" key="6">
    <source>
        <dbReference type="EMBL" id="GGB86922.1"/>
    </source>
</evidence>
<dbReference type="Proteomes" id="UP000608154">
    <property type="component" value="Unassembled WGS sequence"/>
</dbReference>
<keyword evidence="7" id="KW-1185">Reference proteome</keyword>
<evidence type="ECO:0000256" key="2">
    <source>
        <dbReference type="ARBA" id="ARBA00022692"/>
    </source>
</evidence>
<feature type="transmembrane region" description="Helical" evidence="5">
    <location>
        <begin position="76"/>
        <end position="94"/>
    </location>
</feature>
<dbReference type="PANTHER" id="PTHR35814:SF1">
    <property type="entry name" value="GLUTATHIONE S-TRANSFERASE-RELATED"/>
    <property type="match status" value="1"/>
</dbReference>
<evidence type="ECO:0000256" key="1">
    <source>
        <dbReference type="ARBA" id="ARBA00004370"/>
    </source>
</evidence>
<feature type="transmembrane region" description="Helical" evidence="5">
    <location>
        <begin position="6"/>
        <end position="22"/>
    </location>
</feature>
<dbReference type="AlphaFoldDB" id="A0A916TP12"/>
<evidence type="ECO:0000256" key="5">
    <source>
        <dbReference type="SAM" id="Phobius"/>
    </source>
</evidence>
<accession>A0A916TP12</accession>
<evidence type="ECO:0000256" key="3">
    <source>
        <dbReference type="ARBA" id="ARBA00022989"/>
    </source>
</evidence>